<gene>
    <name evidence="1" type="ORF">FC39_GL000452</name>
</gene>
<dbReference type="Pfam" id="PF09393">
    <property type="entry name" value="DUF2001"/>
    <property type="match status" value="1"/>
</dbReference>
<evidence type="ECO:0000313" key="2">
    <source>
        <dbReference type="Proteomes" id="UP000051223"/>
    </source>
</evidence>
<protein>
    <submittedName>
        <fullName evidence="1">Sheath tail protein</fullName>
    </submittedName>
</protein>
<dbReference type="eggNOG" id="ENOG502ZCKJ">
    <property type="taxonomic scope" value="Bacteria"/>
</dbReference>
<dbReference type="SUPFAM" id="SSF69279">
    <property type="entry name" value="Phage tail proteins"/>
    <property type="match status" value="1"/>
</dbReference>
<proteinExistence type="predicted"/>
<evidence type="ECO:0000313" key="1">
    <source>
        <dbReference type="EMBL" id="KRM37000.1"/>
    </source>
</evidence>
<keyword evidence="2" id="KW-1185">Reference proteome</keyword>
<dbReference type="OrthoDB" id="1697482at2"/>
<dbReference type="RefSeq" id="WP_025080523.1">
    <property type="nucleotide sequence ID" value="NZ_AZGI01000092.1"/>
</dbReference>
<name>A0A0R1Y3X9_9LACO</name>
<dbReference type="EMBL" id="AZGI01000092">
    <property type="protein sequence ID" value="KRM37000.1"/>
    <property type="molecule type" value="Genomic_DNA"/>
</dbReference>
<accession>A0A0R1Y3X9</accession>
<dbReference type="InterPro" id="IPR018989">
    <property type="entry name" value="DUF2001"/>
</dbReference>
<dbReference type="PATRIC" id="fig|1423754.3.peg.466"/>
<dbReference type="AlphaFoldDB" id="A0A0R1Y3X9"/>
<comment type="caution">
    <text evidence="1">The sequence shown here is derived from an EMBL/GenBank/DDBJ whole genome shotgun (WGS) entry which is preliminary data.</text>
</comment>
<dbReference type="Gene3D" id="2.30.110.40">
    <property type="entry name" value="Phage tail tube protein"/>
    <property type="match status" value="1"/>
</dbReference>
<dbReference type="STRING" id="1423754.FC39_GL000452"/>
<sequence length="166" mass="18581">MENVEKFLSGRDTINSKSAQVVVNINGEIIPVIQCKKFKATIKKHKEDVQVLGNNWTMKKTTSAEGTGTLGEYTIDSKWIKKGIPFTQEKGDLYFSLTFTVDDPTSAAGKQIIQLDYVNLDEIPIADIEAKDNVMTNECDFTFEGVTLIKPFDGVDAINRSYLQTY</sequence>
<dbReference type="InterPro" id="IPR038628">
    <property type="entry name" value="XkdM-like_sf"/>
</dbReference>
<dbReference type="Proteomes" id="UP000051223">
    <property type="component" value="Unassembled WGS sequence"/>
</dbReference>
<reference evidence="1 2" key="1">
    <citation type="journal article" date="2015" name="Genome Announc.">
        <title>Expanding the biotechnology potential of lactobacilli through comparative genomics of 213 strains and associated genera.</title>
        <authorList>
            <person name="Sun Z."/>
            <person name="Harris H.M."/>
            <person name="McCann A."/>
            <person name="Guo C."/>
            <person name="Argimon S."/>
            <person name="Zhang W."/>
            <person name="Yang X."/>
            <person name="Jeffery I.B."/>
            <person name="Cooney J.C."/>
            <person name="Kagawa T.F."/>
            <person name="Liu W."/>
            <person name="Song Y."/>
            <person name="Salvetti E."/>
            <person name="Wrobel A."/>
            <person name="Rasinkangas P."/>
            <person name="Parkhill J."/>
            <person name="Rea M.C."/>
            <person name="O'Sullivan O."/>
            <person name="Ritari J."/>
            <person name="Douillard F.P."/>
            <person name="Paul Ross R."/>
            <person name="Yang R."/>
            <person name="Briner A.E."/>
            <person name="Felis G.E."/>
            <person name="de Vos W.M."/>
            <person name="Barrangou R."/>
            <person name="Klaenhammer T.R."/>
            <person name="Caufield P.W."/>
            <person name="Cui Y."/>
            <person name="Zhang H."/>
            <person name="O'Toole P.W."/>
        </authorList>
    </citation>
    <scope>NUCLEOTIDE SEQUENCE [LARGE SCALE GENOMIC DNA]</scope>
    <source>
        <strain evidence="1 2">DSM 5661</strain>
    </source>
</reference>
<organism evidence="1 2">
    <name type="scientific">Lactobacillus hamsteri DSM 5661 = JCM 6256</name>
    <dbReference type="NCBI Taxonomy" id="1423754"/>
    <lineage>
        <taxon>Bacteria</taxon>
        <taxon>Bacillati</taxon>
        <taxon>Bacillota</taxon>
        <taxon>Bacilli</taxon>
        <taxon>Lactobacillales</taxon>
        <taxon>Lactobacillaceae</taxon>
        <taxon>Lactobacillus</taxon>
    </lineage>
</organism>